<dbReference type="EMBL" id="JBHSZQ010000047">
    <property type="protein sequence ID" value="MFC7126837.1"/>
    <property type="molecule type" value="Genomic_DNA"/>
</dbReference>
<dbReference type="InterPro" id="IPR058443">
    <property type="entry name" value="DUF8130"/>
</dbReference>
<dbReference type="RefSeq" id="WP_267637323.1">
    <property type="nucleotide sequence ID" value="NZ_JAODIY010000009.1"/>
</dbReference>
<protein>
    <recommendedName>
        <fullName evidence="1">DUF8130 domain-containing protein</fullName>
    </recommendedName>
</protein>
<evidence type="ECO:0000313" key="2">
    <source>
        <dbReference type="EMBL" id="MFC7126837.1"/>
    </source>
</evidence>
<accession>A0ABD5XA97</accession>
<name>A0ABD5XA97_9EURY</name>
<reference evidence="2 3" key="1">
    <citation type="journal article" date="2014" name="Int. J. Syst. Evol. Microbiol.">
        <title>Complete genome sequence of Corynebacterium casei LMG S-19264T (=DSM 44701T), isolated from a smear-ripened cheese.</title>
        <authorList>
            <consortium name="US DOE Joint Genome Institute (JGI-PGF)"/>
            <person name="Walter F."/>
            <person name="Albersmeier A."/>
            <person name="Kalinowski J."/>
            <person name="Ruckert C."/>
        </authorList>
    </citation>
    <scope>NUCLEOTIDE SEQUENCE [LARGE SCALE GENOMIC DNA]</scope>
    <source>
        <strain evidence="2 3">CGMCC 4.7215</strain>
    </source>
</reference>
<sequence length="270" mass="29898">MERREFLAAGVGGVTLICSGCLTQEGPLLGNSSYDIMSARVDSERTYPNHPYTLEPTRWVDTNDVNQNDRILKLEELSPELQSVFESAREDSYGADTLPDGTRRVLNQYDLVDYGETNDSWQYVGFELREIDLDTPPRLSITVDLLDDTATPDDPAVFELRAENTSEEPLRWSTGPPRPFGTLYADELLLWADAYAESGHVQTHDGDVVGANDIAVAVTLDSGASISEKYEIQAERDSVGSGVFRADKSFRVSVEQGHEIVTADLTIEID</sequence>
<evidence type="ECO:0000313" key="3">
    <source>
        <dbReference type="Proteomes" id="UP001596414"/>
    </source>
</evidence>
<dbReference type="Proteomes" id="UP001596414">
    <property type="component" value="Unassembled WGS sequence"/>
</dbReference>
<organism evidence="2 3">
    <name type="scientific">Halovenus rubra</name>
    <dbReference type="NCBI Taxonomy" id="869890"/>
    <lineage>
        <taxon>Archaea</taxon>
        <taxon>Methanobacteriati</taxon>
        <taxon>Methanobacteriota</taxon>
        <taxon>Stenosarchaea group</taxon>
        <taxon>Halobacteria</taxon>
        <taxon>Halobacteriales</taxon>
        <taxon>Haloarculaceae</taxon>
        <taxon>Halovenus</taxon>
    </lineage>
</organism>
<gene>
    <name evidence="2" type="ORF">ACFQJ7_12525</name>
</gene>
<comment type="caution">
    <text evidence="2">The sequence shown here is derived from an EMBL/GenBank/DDBJ whole genome shotgun (WGS) entry which is preliminary data.</text>
</comment>
<feature type="domain" description="DUF8130" evidence="1">
    <location>
        <begin position="138"/>
        <end position="250"/>
    </location>
</feature>
<proteinExistence type="predicted"/>
<dbReference type="Pfam" id="PF26451">
    <property type="entry name" value="DUF8130"/>
    <property type="match status" value="1"/>
</dbReference>
<dbReference type="AlphaFoldDB" id="A0ABD5XA97"/>
<evidence type="ECO:0000259" key="1">
    <source>
        <dbReference type="Pfam" id="PF26451"/>
    </source>
</evidence>